<dbReference type="PANTHER" id="PTHR34693:SF1">
    <property type="entry name" value="PROTEIN PAR32"/>
    <property type="match status" value="1"/>
</dbReference>
<reference evidence="2 3" key="1">
    <citation type="journal article" date="2016" name="Proc. Natl. Acad. Sci. U.S.A.">
        <title>Comparative genomics of biotechnologically important yeasts.</title>
        <authorList>
            <person name="Riley R."/>
            <person name="Haridas S."/>
            <person name="Wolfe K.H."/>
            <person name="Lopes M.R."/>
            <person name="Hittinger C.T."/>
            <person name="Goeker M."/>
            <person name="Salamov A.A."/>
            <person name="Wisecaver J.H."/>
            <person name="Long T.M."/>
            <person name="Calvey C.H."/>
            <person name="Aerts A.L."/>
            <person name="Barry K.W."/>
            <person name="Choi C."/>
            <person name="Clum A."/>
            <person name="Coughlan A.Y."/>
            <person name="Deshpande S."/>
            <person name="Douglass A.P."/>
            <person name="Hanson S.J."/>
            <person name="Klenk H.-P."/>
            <person name="LaButti K.M."/>
            <person name="Lapidus A."/>
            <person name="Lindquist E.A."/>
            <person name="Lipzen A.M."/>
            <person name="Meier-Kolthoff J.P."/>
            <person name="Ohm R.A."/>
            <person name="Otillar R.P."/>
            <person name="Pangilinan J.L."/>
            <person name="Peng Y."/>
            <person name="Rokas A."/>
            <person name="Rosa C.A."/>
            <person name="Scheuner C."/>
            <person name="Sibirny A.A."/>
            <person name="Slot J.C."/>
            <person name="Stielow J.B."/>
            <person name="Sun H."/>
            <person name="Kurtzman C.P."/>
            <person name="Blackwell M."/>
            <person name="Grigoriev I.V."/>
            <person name="Jeffries T.W."/>
        </authorList>
    </citation>
    <scope>NUCLEOTIDE SEQUENCE [LARGE SCALE GENOMIC DNA]</scope>
    <source>
        <strain evidence="2 3">NRRL Y-11557</strain>
    </source>
</reference>
<sequence length="161" mass="17749">MGDRPRSSSKPRHYGRGGYGNITTQPESNSSPAPVQVFTSPNQTFHSGRGGYGNVQSVDTLPATTPDEYLKEVDNALEVRKGDVFKIGRGGTGNIIIEGEDGKEHHADEVHRSRSRSAESLDISRQNENQEQTNEGFFTRIGRRFSSGGSKSRENSREPNR</sequence>
<name>A0A1E3Q173_LIPST</name>
<feature type="compositionally biased region" description="Basic and acidic residues" evidence="1">
    <location>
        <begin position="151"/>
        <end position="161"/>
    </location>
</feature>
<dbReference type="Pfam" id="PF12223">
    <property type="entry name" value="DUF3602"/>
    <property type="match status" value="1"/>
</dbReference>
<gene>
    <name evidence="2" type="ORF">LIPSTDRAFT_65239</name>
</gene>
<dbReference type="PANTHER" id="PTHR34693">
    <property type="entry name" value="PROTEIN PAR32"/>
    <property type="match status" value="1"/>
</dbReference>
<feature type="region of interest" description="Disordered" evidence="1">
    <location>
        <begin position="1"/>
        <end position="55"/>
    </location>
</feature>
<feature type="compositionally biased region" description="Polar residues" evidence="1">
    <location>
        <begin position="21"/>
        <end position="46"/>
    </location>
</feature>
<feature type="region of interest" description="Disordered" evidence="1">
    <location>
        <begin position="87"/>
        <end position="161"/>
    </location>
</feature>
<dbReference type="InterPro" id="IPR053203">
    <property type="entry name" value="Cisplatin_resist-associated"/>
</dbReference>
<protein>
    <submittedName>
        <fullName evidence="2">Uncharacterized protein</fullName>
    </submittedName>
</protein>
<keyword evidence="3" id="KW-1185">Reference proteome</keyword>
<evidence type="ECO:0000313" key="2">
    <source>
        <dbReference type="EMBL" id="ODQ70787.1"/>
    </source>
</evidence>
<dbReference type="InterPro" id="IPR022024">
    <property type="entry name" value="DUF3602"/>
</dbReference>
<feature type="compositionally biased region" description="Polar residues" evidence="1">
    <location>
        <begin position="123"/>
        <end position="135"/>
    </location>
</feature>
<dbReference type="OrthoDB" id="2537432at2759"/>
<feature type="compositionally biased region" description="Low complexity" evidence="1">
    <location>
        <begin position="136"/>
        <end position="150"/>
    </location>
</feature>
<proteinExistence type="predicted"/>
<evidence type="ECO:0000256" key="1">
    <source>
        <dbReference type="SAM" id="MobiDB-lite"/>
    </source>
</evidence>
<feature type="compositionally biased region" description="Basic and acidic residues" evidence="1">
    <location>
        <begin position="100"/>
        <end position="119"/>
    </location>
</feature>
<dbReference type="EMBL" id="KV454299">
    <property type="protein sequence ID" value="ODQ70787.1"/>
    <property type="molecule type" value="Genomic_DNA"/>
</dbReference>
<dbReference type="AlphaFoldDB" id="A0A1E3Q173"/>
<evidence type="ECO:0000313" key="3">
    <source>
        <dbReference type="Proteomes" id="UP000094385"/>
    </source>
</evidence>
<organism evidence="2 3">
    <name type="scientific">Lipomyces starkeyi NRRL Y-11557</name>
    <dbReference type="NCBI Taxonomy" id="675824"/>
    <lineage>
        <taxon>Eukaryota</taxon>
        <taxon>Fungi</taxon>
        <taxon>Dikarya</taxon>
        <taxon>Ascomycota</taxon>
        <taxon>Saccharomycotina</taxon>
        <taxon>Lipomycetes</taxon>
        <taxon>Lipomycetales</taxon>
        <taxon>Lipomycetaceae</taxon>
        <taxon>Lipomyces</taxon>
    </lineage>
</organism>
<dbReference type="Proteomes" id="UP000094385">
    <property type="component" value="Unassembled WGS sequence"/>
</dbReference>
<accession>A0A1E3Q173</accession>